<dbReference type="EMBL" id="GL833268">
    <property type="protein sequence ID" value="EGB02883.1"/>
    <property type="molecule type" value="Genomic_DNA"/>
</dbReference>
<keyword evidence="4" id="KW-0489">Methyltransferase</keyword>
<dbReference type="InParanoid" id="F0YPS7"/>
<dbReference type="InterPro" id="IPR050777">
    <property type="entry name" value="SET2_Histone-Lys_MeTrsfase"/>
</dbReference>
<dbReference type="Pfam" id="PF00856">
    <property type="entry name" value="SET"/>
    <property type="match status" value="1"/>
</dbReference>
<dbReference type="AlphaFoldDB" id="F0YPS7"/>
<dbReference type="Gene3D" id="2.170.270.10">
    <property type="entry name" value="SET domain"/>
    <property type="match status" value="1"/>
</dbReference>
<protein>
    <recommendedName>
        <fullName evidence="8">SET domain-containing protein</fullName>
    </recommendedName>
</protein>
<sequence length="101" mass="11351">IPERAFVVEALGELITEEEASERLATARANGDEHYYMLAASDAATKGLVIDATRMGNSWRYANHSCDPNCRLEKWRCGSSDRYGIFALRSVKPGEQLTYDY</sequence>
<keyword evidence="5" id="KW-0808">Transferase</keyword>
<dbReference type="PANTHER" id="PTHR22884">
    <property type="entry name" value="SET DOMAIN PROTEINS"/>
    <property type="match status" value="1"/>
</dbReference>
<dbReference type="GeneID" id="20229186"/>
<dbReference type="RefSeq" id="XP_009042419.1">
    <property type="nucleotide sequence ID" value="XM_009044171.1"/>
</dbReference>
<dbReference type="GO" id="GO:0005694">
    <property type="term" value="C:chromosome"/>
    <property type="evidence" value="ECO:0007669"/>
    <property type="project" value="UniProtKB-SubCell"/>
</dbReference>
<proteinExistence type="predicted"/>
<dbReference type="SMART" id="SM00317">
    <property type="entry name" value="SET"/>
    <property type="match status" value="1"/>
</dbReference>
<evidence type="ECO:0000313" key="10">
    <source>
        <dbReference type="Proteomes" id="UP000002729"/>
    </source>
</evidence>
<evidence type="ECO:0000256" key="6">
    <source>
        <dbReference type="ARBA" id="ARBA00022691"/>
    </source>
</evidence>
<reference evidence="9 10" key="1">
    <citation type="journal article" date="2011" name="Proc. Natl. Acad. Sci. U.S.A.">
        <title>Niche of harmful alga Aureococcus anophagefferens revealed through ecogenomics.</title>
        <authorList>
            <person name="Gobler C.J."/>
            <person name="Berry D.L."/>
            <person name="Dyhrman S.T."/>
            <person name="Wilhelm S.W."/>
            <person name="Salamov A."/>
            <person name="Lobanov A.V."/>
            <person name="Zhang Y."/>
            <person name="Collier J.L."/>
            <person name="Wurch L.L."/>
            <person name="Kustka A.B."/>
            <person name="Dill B.D."/>
            <person name="Shah M."/>
            <person name="VerBerkmoes N.C."/>
            <person name="Kuo A."/>
            <person name="Terry A."/>
            <person name="Pangilinan J."/>
            <person name="Lindquist E.A."/>
            <person name="Lucas S."/>
            <person name="Paulsen I.T."/>
            <person name="Hattenrath-Lehmann T.K."/>
            <person name="Talmage S.C."/>
            <person name="Walker E.A."/>
            <person name="Koch F."/>
            <person name="Burson A.M."/>
            <person name="Marcoval M.A."/>
            <person name="Tang Y.Z."/>
            <person name="Lecleir G.R."/>
            <person name="Coyne K.J."/>
            <person name="Berg G.M."/>
            <person name="Bertrand E.M."/>
            <person name="Saito M.A."/>
            <person name="Gladyshev V.N."/>
            <person name="Grigoriev I.V."/>
        </authorList>
    </citation>
    <scope>NUCLEOTIDE SEQUENCE [LARGE SCALE GENOMIC DNA]</scope>
    <source>
        <strain evidence="10">CCMP 1984</strain>
    </source>
</reference>
<feature type="non-terminal residue" evidence="9">
    <location>
        <position position="101"/>
    </location>
</feature>
<organism evidence="10">
    <name type="scientific">Aureococcus anophagefferens</name>
    <name type="common">Harmful bloom alga</name>
    <dbReference type="NCBI Taxonomy" id="44056"/>
    <lineage>
        <taxon>Eukaryota</taxon>
        <taxon>Sar</taxon>
        <taxon>Stramenopiles</taxon>
        <taxon>Ochrophyta</taxon>
        <taxon>Pelagophyceae</taxon>
        <taxon>Pelagomonadales</taxon>
        <taxon>Pelagomonadaceae</taxon>
        <taxon>Aureococcus</taxon>
    </lineage>
</organism>
<evidence type="ECO:0000313" key="9">
    <source>
        <dbReference type="EMBL" id="EGB02883.1"/>
    </source>
</evidence>
<evidence type="ECO:0000256" key="2">
    <source>
        <dbReference type="ARBA" id="ARBA00004286"/>
    </source>
</evidence>
<name>F0YPS7_AURAN</name>
<evidence type="ECO:0000256" key="4">
    <source>
        <dbReference type="ARBA" id="ARBA00022603"/>
    </source>
</evidence>
<keyword evidence="7" id="KW-0539">Nucleus</keyword>
<evidence type="ECO:0000256" key="3">
    <source>
        <dbReference type="ARBA" id="ARBA00022454"/>
    </source>
</evidence>
<feature type="domain" description="SET" evidence="8">
    <location>
        <begin position="1"/>
        <end position="101"/>
    </location>
</feature>
<evidence type="ECO:0000259" key="8">
    <source>
        <dbReference type="PROSITE" id="PS50280"/>
    </source>
</evidence>
<dbReference type="KEGG" id="aaf:AURANDRAFT_8073"/>
<dbReference type="InterPro" id="IPR001214">
    <property type="entry name" value="SET_dom"/>
</dbReference>
<evidence type="ECO:0000256" key="7">
    <source>
        <dbReference type="ARBA" id="ARBA00023242"/>
    </source>
</evidence>
<dbReference type="InterPro" id="IPR046341">
    <property type="entry name" value="SET_dom_sf"/>
</dbReference>
<dbReference type="GO" id="GO:0008168">
    <property type="term" value="F:methyltransferase activity"/>
    <property type="evidence" value="ECO:0007669"/>
    <property type="project" value="UniProtKB-KW"/>
</dbReference>
<comment type="subcellular location">
    <subcellularLocation>
        <location evidence="2">Chromosome</location>
    </subcellularLocation>
    <subcellularLocation>
        <location evidence="1">Nucleus</location>
    </subcellularLocation>
</comment>
<accession>F0YPS7</accession>
<dbReference type="PROSITE" id="PS50280">
    <property type="entry name" value="SET"/>
    <property type="match status" value="1"/>
</dbReference>
<evidence type="ECO:0000256" key="5">
    <source>
        <dbReference type="ARBA" id="ARBA00022679"/>
    </source>
</evidence>
<keyword evidence="10" id="KW-1185">Reference proteome</keyword>
<dbReference type="OrthoDB" id="125049at2759"/>
<dbReference type="SUPFAM" id="SSF82199">
    <property type="entry name" value="SET domain"/>
    <property type="match status" value="1"/>
</dbReference>
<dbReference type="GO" id="GO:0032259">
    <property type="term" value="P:methylation"/>
    <property type="evidence" value="ECO:0007669"/>
    <property type="project" value="UniProtKB-KW"/>
</dbReference>
<dbReference type="eggNOG" id="KOG1081">
    <property type="taxonomic scope" value="Eukaryota"/>
</dbReference>
<keyword evidence="3" id="KW-0158">Chromosome</keyword>
<gene>
    <name evidence="9" type="ORF">AURANDRAFT_8073</name>
</gene>
<dbReference type="Proteomes" id="UP000002729">
    <property type="component" value="Unassembled WGS sequence"/>
</dbReference>
<dbReference type="GO" id="GO:0005634">
    <property type="term" value="C:nucleus"/>
    <property type="evidence" value="ECO:0007669"/>
    <property type="project" value="UniProtKB-SubCell"/>
</dbReference>
<keyword evidence="6" id="KW-0949">S-adenosyl-L-methionine</keyword>
<feature type="non-terminal residue" evidence="9">
    <location>
        <position position="1"/>
    </location>
</feature>
<evidence type="ECO:0000256" key="1">
    <source>
        <dbReference type="ARBA" id="ARBA00004123"/>
    </source>
</evidence>